<sequence length="121" mass="13576">MEILYISGYGKNGKNSHSLKNLSWEGKTLVVYMGLNSLKEIVDDLIESGNPESLVGIVENATLAHQRMITGNLENIVQVAEVNEVRSSALLIIGDKVDYYQKMDSLKTLINRPYTFVRTKE</sequence>
<dbReference type="PANTHER" id="PTHR45790">
    <property type="entry name" value="SIROHEME SYNTHASE-RELATED"/>
    <property type="match status" value="1"/>
</dbReference>
<dbReference type="InterPro" id="IPR014776">
    <property type="entry name" value="4pyrrole_Mease_sub2"/>
</dbReference>
<keyword evidence="4" id="KW-1185">Reference proteome</keyword>
<dbReference type="InterPro" id="IPR050161">
    <property type="entry name" value="Siro_Cobalamin_biosynth"/>
</dbReference>
<dbReference type="InterPro" id="IPR000878">
    <property type="entry name" value="4pyrrol_Mease"/>
</dbReference>
<reference evidence="3 4" key="1">
    <citation type="submission" date="2017-07" db="EMBL/GenBank/DDBJ databases">
        <title>Leptospira spp. isolated from tropical soils.</title>
        <authorList>
            <person name="Thibeaux R."/>
            <person name="Iraola G."/>
            <person name="Ferres I."/>
            <person name="Bierque E."/>
            <person name="Girault D."/>
            <person name="Soupe-Gilbert M.-E."/>
            <person name="Picardeau M."/>
            <person name="Goarant C."/>
        </authorList>
    </citation>
    <scope>NUCLEOTIDE SEQUENCE [LARGE SCALE GENOMIC DNA]</scope>
    <source>
        <strain evidence="3 4">JW2-C-B1</strain>
    </source>
</reference>
<evidence type="ECO:0000313" key="4">
    <source>
        <dbReference type="Proteomes" id="UP000231919"/>
    </source>
</evidence>
<name>A0ABX4NAB5_9LEPT</name>
<gene>
    <name evidence="3" type="ORF">CH378_10510</name>
</gene>
<proteinExistence type="predicted"/>
<keyword evidence="1" id="KW-0627">Porphyrin biosynthesis</keyword>
<evidence type="ECO:0000259" key="2">
    <source>
        <dbReference type="Pfam" id="PF00590"/>
    </source>
</evidence>
<dbReference type="SUPFAM" id="SSF53790">
    <property type="entry name" value="Tetrapyrrole methylase"/>
    <property type="match status" value="1"/>
</dbReference>
<dbReference type="PANTHER" id="PTHR45790:SF3">
    <property type="entry name" value="S-ADENOSYL-L-METHIONINE-DEPENDENT UROPORPHYRINOGEN III METHYLTRANSFERASE, CHLOROPLASTIC"/>
    <property type="match status" value="1"/>
</dbReference>
<protein>
    <recommendedName>
        <fullName evidence="2">Tetrapyrrole methylase domain-containing protein</fullName>
    </recommendedName>
</protein>
<dbReference type="InterPro" id="IPR035996">
    <property type="entry name" value="4pyrrol_Methylase_sf"/>
</dbReference>
<accession>A0ABX4NAB5</accession>
<dbReference type="Gene3D" id="3.30.950.10">
    <property type="entry name" value="Methyltransferase, Cobalt-precorrin-4 Transmethylase, Domain 2"/>
    <property type="match status" value="1"/>
</dbReference>
<organism evidence="3 4">
    <name type="scientific">Leptospira kmetyi</name>
    <dbReference type="NCBI Taxonomy" id="408139"/>
    <lineage>
        <taxon>Bacteria</taxon>
        <taxon>Pseudomonadati</taxon>
        <taxon>Spirochaetota</taxon>
        <taxon>Spirochaetia</taxon>
        <taxon>Leptospirales</taxon>
        <taxon>Leptospiraceae</taxon>
        <taxon>Leptospira</taxon>
    </lineage>
</organism>
<dbReference type="Pfam" id="PF00590">
    <property type="entry name" value="TP_methylase"/>
    <property type="match status" value="1"/>
</dbReference>
<evidence type="ECO:0000313" key="3">
    <source>
        <dbReference type="EMBL" id="PJZ29866.1"/>
    </source>
</evidence>
<dbReference type="Proteomes" id="UP000231919">
    <property type="component" value="Unassembled WGS sequence"/>
</dbReference>
<feature type="domain" description="Tetrapyrrole methylase" evidence="2">
    <location>
        <begin position="15"/>
        <end position="76"/>
    </location>
</feature>
<evidence type="ECO:0000256" key="1">
    <source>
        <dbReference type="ARBA" id="ARBA00023244"/>
    </source>
</evidence>
<dbReference type="EMBL" id="NPDP01000016">
    <property type="protein sequence ID" value="PJZ29866.1"/>
    <property type="molecule type" value="Genomic_DNA"/>
</dbReference>
<comment type="caution">
    <text evidence="3">The sequence shown here is derived from an EMBL/GenBank/DDBJ whole genome shotgun (WGS) entry which is preliminary data.</text>
</comment>